<evidence type="ECO:0000313" key="2">
    <source>
        <dbReference type="Proteomes" id="UP001183388"/>
    </source>
</evidence>
<name>A0ABU2L6U0_9ACTN</name>
<comment type="caution">
    <text evidence="1">The sequence shown here is derived from an EMBL/GenBank/DDBJ whole genome shotgun (WGS) entry which is preliminary data.</text>
</comment>
<dbReference type="EMBL" id="JAVREN010000010">
    <property type="protein sequence ID" value="MDT0307279.1"/>
    <property type="molecule type" value="Genomic_DNA"/>
</dbReference>
<protein>
    <submittedName>
        <fullName evidence="1">Uncharacterized protein</fullName>
    </submittedName>
</protein>
<keyword evidence="2" id="KW-1185">Reference proteome</keyword>
<proteinExistence type="predicted"/>
<organism evidence="1 2">
    <name type="scientific">Streptomyces boetiae</name>
    <dbReference type="NCBI Taxonomy" id="3075541"/>
    <lineage>
        <taxon>Bacteria</taxon>
        <taxon>Bacillati</taxon>
        <taxon>Actinomycetota</taxon>
        <taxon>Actinomycetes</taxon>
        <taxon>Kitasatosporales</taxon>
        <taxon>Streptomycetaceae</taxon>
        <taxon>Streptomyces</taxon>
    </lineage>
</organism>
<evidence type="ECO:0000313" key="1">
    <source>
        <dbReference type="EMBL" id="MDT0307279.1"/>
    </source>
</evidence>
<dbReference type="Proteomes" id="UP001183388">
    <property type="component" value="Unassembled WGS sequence"/>
</dbReference>
<accession>A0ABU2L6U0</accession>
<dbReference type="RefSeq" id="WP_311630221.1">
    <property type="nucleotide sequence ID" value="NZ_JAVREN010000010.1"/>
</dbReference>
<reference evidence="2" key="1">
    <citation type="submission" date="2023-07" db="EMBL/GenBank/DDBJ databases">
        <title>30 novel species of actinomycetes from the DSMZ collection.</title>
        <authorList>
            <person name="Nouioui I."/>
        </authorList>
    </citation>
    <scope>NUCLEOTIDE SEQUENCE [LARGE SCALE GENOMIC DNA]</scope>
    <source>
        <strain evidence="2">DSM 44917</strain>
    </source>
</reference>
<sequence>MATMLAPANRYHGLSNLQMDTLAIITDTSIDEVHAAHKADIAAWMREQQLRNHPDLAVLDADLDRIAERH</sequence>
<gene>
    <name evidence="1" type="ORF">RM780_09920</name>
</gene>